<dbReference type="SMART" id="SM00034">
    <property type="entry name" value="CLECT"/>
    <property type="match status" value="1"/>
</dbReference>
<dbReference type="InterPro" id="IPR016186">
    <property type="entry name" value="C-type_lectin-like/link_sf"/>
</dbReference>
<dbReference type="Proteomes" id="UP000314982">
    <property type="component" value="Unassembled WGS sequence"/>
</dbReference>
<proteinExistence type="predicted"/>
<reference evidence="2" key="2">
    <citation type="submission" date="2025-08" db="UniProtKB">
        <authorList>
            <consortium name="Ensembl"/>
        </authorList>
    </citation>
    <scope>IDENTIFICATION</scope>
</reference>
<protein>
    <submittedName>
        <fullName evidence="2">Immune-related, lectin-like receptor 4</fullName>
    </submittedName>
</protein>
<accession>A0A4W5KSR6</accession>
<reference evidence="2" key="3">
    <citation type="submission" date="2025-09" db="UniProtKB">
        <authorList>
            <consortium name="Ensembl"/>
        </authorList>
    </citation>
    <scope>IDENTIFICATION</scope>
</reference>
<organism evidence="2 3">
    <name type="scientific">Hucho hucho</name>
    <name type="common">huchen</name>
    <dbReference type="NCBI Taxonomy" id="62062"/>
    <lineage>
        <taxon>Eukaryota</taxon>
        <taxon>Metazoa</taxon>
        <taxon>Chordata</taxon>
        <taxon>Craniata</taxon>
        <taxon>Vertebrata</taxon>
        <taxon>Euteleostomi</taxon>
        <taxon>Actinopterygii</taxon>
        <taxon>Neopterygii</taxon>
        <taxon>Teleostei</taxon>
        <taxon>Protacanthopterygii</taxon>
        <taxon>Salmoniformes</taxon>
        <taxon>Salmonidae</taxon>
        <taxon>Salmoninae</taxon>
        <taxon>Hucho</taxon>
    </lineage>
</organism>
<evidence type="ECO:0000259" key="1">
    <source>
        <dbReference type="PROSITE" id="PS50041"/>
    </source>
</evidence>
<dbReference type="InterPro" id="IPR050111">
    <property type="entry name" value="C-type_lectin/snaclec_domain"/>
</dbReference>
<name>A0A4W5KSR6_9TELE</name>
<dbReference type="GeneTree" id="ENSGT01030000234575"/>
<dbReference type="InterPro" id="IPR001304">
    <property type="entry name" value="C-type_lectin-like"/>
</dbReference>
<dbReference type="Ensembl" id="ENSHHUT00000020346.1">
    <property type="protein sequence ID" value="ENSHHUP00000019622.1"/>
    <property type="gene ID" value="ENSHHUG00000012252.1"/>
</dbReference>
<reference evidence="3" key="1">
    <citation type="submission" date="2018-06" db="EMBL/GenBank/DDBJ databases">
        <title>Genome assembly of Danube salmon.</title>
        <authorList>
            <person name="Macqueen D.J."/>
            <person name="Gundappa M.K."/>
        </authorList>
    </citation>
    <scope>NUCLEOTIDE SEQUENCE [LARGE SCALE GENOMIC DNA]</scope>
</reference>
<dbReference type="InterPro" id="IPR016187">
    <property type="entry name" value="CTDL_fold"/>
</dbReference>
<dbReference type="SUPFAM" id="SSF56436">
    <property type="entry name" value="C-type lectin-like"/>
    <property type="match status" value="1"/>
</dbReference>
<sequence length="170" mass="19393">HKNKRHLTIGRHRDQCRVRGTDNGIGLYLNCAEGWEYYGGKCFYFSPDKLTWAQSRDECITRGGHLVIIGSLEDMEPEDKFWIGLTDSINENEWLWVDNSALSTRFWLGNQEPDDRIGEYGEYPEGEDCARMGELGGTKDAKSWLDANCNSIVTVCVSHAGGWQRRQSRA</sequence>
<dbReference type="PANTHER" id="PTHR22803">
    <property type="entry name" value="MANNOSE, PHOSPHOLIPASE, LECTIN RECEPTOR RELATED"/>
    <property type="match status" value="1"/>
</dbReference>
<dbReference type="STRING" id="62062.ENSHHUP00000019622"/>
<dbReference type="Pfam" id="PF00059">
    <property type="entry name" value="Lectin_C"/>
    <property type="match status" value="1"/>
</dbReference>
<feature type="domain" description="C-type lectin" evidence="1">
    <location>
        <begin position="38"/>
        <end position="150"/>
    </location>
</feature>
<dbReference type="AlphaFoldDB" id="A0A4W5KSR6"/>
<keyword evidence="3" id="KW-1185">Reference proteome</keyword>
<evidence type="ECO:0000313" key="3">
    <source>
        <dbReference type="Proteomes" id="UP000314982"/>
    </source>
</evidence>
<evidence type="ECO:0000313" key="2">
    <source>
        <dbReference type="Ensembl" id="ENSHHUP00000019622.1"/>
    </source>
</evidence>
<dbReference type="Gene3D" id="3.10.100.10">
    <property type="entry name" value="Mannose-Binding Protein A, subunit A"/>
    <property type="match status" value="1"/>
</dbReference>
<dbReference type="PROSITE" id="PS50041">
    <property type="entry name" value="C_TYPE_LECTIN_2"/>
    <property type="match status" value="1"/>
</dbReference>